<dbReference type="AlphaFoldDB" id="A0A6I1G923"/>
<feature type="domain" description="Winged helix DNA-binding" evidence="1">
    <location>
        <begin position="24"/>
        <end position="103"/>
    </location>
</feature>
<dbReference type="SUPFAM" id="SSF46785">
    <property type="entry name" value="Winged helix' DNA-binding domain"/>
    <property type="match status" value="1"/>
</dbReference>
<dbReference type="PANTHER" id="PTHR37318">
    <property type="entry name" value="BSL7504 PROTEIN"/>
    <property type="match status" value="1"/>
</dbReference>
<name>A0A6I1G923_9BIFI</name>
<reference evidence="2 3" key="1">
    <citation type="submission" date="2019-09" db="EMBL/GenBank/DDBJ databases">
        <title>Characterization of the phylogenetic diversity of two novel species belonging to the genus Bifidobacterium: Bifidobacterium cebidarum sp. nov. and Bifidobacterium leontopitheci sp. nov.</title>
        <authorList>
            <person name="Lugli G.A."/>
            <person name="Duranti S."/>
            <person name="Milani C."/>
            <person name="Turroni F."/>
            <person name="Ventura M."/>
        </authorList>
    </citation>
    <scope>NUCLEOTIDE SEQUENCE [LARGE SCALE GENOMIC DNA]</scope>
    <source>
        <strain evidence="2 3">LMG 31469</strain>
    </source>
</reference>
<dbReference type="Pfam" id="PF13601">
    <property type="entry name" value="HTH_34"/>
    <property type="match status" value="1"/>
</dbReference>
<sequence>MPPRRSKHTAIEPHFDPVIHEPMRLRICGILAAVDEMQFAAIRGTLGMNDAACSKHLKTLADCGYVSVSKRESDGSRHMVRWYAMTPTGRTAFQSHLAELKRIATGIVD</sequence>
<dbReference type="InterPro" id="IPR036390">
    <property type="entry name" value="WH_DNA-bd_sf"/>
</dbReference>
<dbReference type="Gene3D" id="1.10.10.10">
    <property type="entry name" value="Winged helix-like DNA-binding domain superfamily/Winged helix DNA-binding domain"/>
    <property type="match status" value="1"/>
</dbReference>
<evidence type="ECO:0000259" key="1">
    <source>
        <dbReference type="Pfam" id="PF13601"/>
    </source>
</evidence>
<dbReference type="EMBL" id="WBVS01000006">
    <property type="protein sequence ID" value="KAB7787936.1"/>
    <property type="molecule type" value="Genomic_DNA"/>
</dbReference>
<dbReference type="InterPro" id="IPR036388">
    <property type="entry name" value="WH-like_DNA-bd_sf"/>
</dbReference>
<keyword evidence="3" id="KW-1185">Reference proteome</keyword>
<accession>A0A6I1G923</accession>
<evidence type="ECO:0000313" key="3">
    <source>
        <dbReference type="Proteomes" id="UP000468413"/>
    </source>
</evidence>
<evidence type="ECO:0000313" key="2">
    <source>
        <dbReference type="EMBL" id="KAB7787936.1"/>
    </source>
</evidence>
<dbReference type="PANTHER" id="PTHR37318:SF1">
    <property type="entry name" value="BSL7504 PROTEIN"/>
    <property type="match status" value="1"/>
</dbReference>
<dbReference type="InterPro" id="IPR027395">
    <property type="entry name" value="WH_DNA-bd_dom"/>
</dbReference>
<comment type="caution">
    <text evidence="2">The sequence shown here is derived from an EMBL/GenBank/DDBJ whole genome shotgun (WGS) entry which is preliminary data.</text>
</comment>
<organism evidence="2 3">
    <name type="scientific">Bifidobacterium cebidarum</name>
    <dbReference type="NCBI Taxonomy" id="2650773"/>
    <lineage>
        <taxon>Bacteria</taxon>
        <taxon>Bacillati</taxon>
        <taxon>Actinomycetota</taxon>
        <taxon>Actinomycetes</taxon>
        <taxon>Bifidobacteriales</taxon>
        <taxon>Bifidobacteriaceae</taxon>
        <taxon>Bifidobacterium</taxon>
    </lineage>
</organism>
<dbReference type="Proteomes" id="UP000468413">
    <property type="component" value="Unassembled WGS sequence"/>
</dbReference>
<proteinExistence type="predicted"/>
<gene>
    <name evidence="2" type="ORF">F7D08_1330</name>
</gene>
<protein>
    <submittedName>
        <fullName evidence="2">ArsR family transcriptional regulator</fullName>
    </submittedName>
</protein>
<dbReference type="RefSeq" id="WP_226803417.1">
    <property type="nucleotide sequence ID" value="NZ_WBVS01000006.1"/>
</dbReference>